<dbReference type="Proteomes" id="UP001165960">
    <property type="component" value="Unassembled WGS sequence"/>
</dbReference>
<gene>
    <name evidence="1" type="ORF">DSO57_1011668</name>
</gene>
<sequence length="84" mass="9465">MEVQIENRLGLSPSIFFWKSGCESQLKTKNENSLLAVANNLTELGIPHCCWIENPENIKTCIATAPVLRSDLKDALKKCSLYRQ</sequence>
<proteinExistence type="predicted"/>
<comment type="caution">
    <text evidence="1">The sequence shown here is derived from an EMBL/GenBank/DDBJ whole genome shotgun (WGS) entry which is preliminary data.</text>
</comment>
<accession>A0ACC2RXB9</accession>
<name>A0ACC2RXB9_9FUNG</name>
<protein>
    <submittedName>
        <fullName evidence="1">Uncharacterized protein</fullName>
    </submittedName>
</protein>
<organism evidence="1 2">
    <name type="scientific">Entomophthora muscae</name>
    <dbReference type="NCBI Taxonomy" id="34485"/>
    <lineage>
        <taxon>Eukaryota</taxon>
        <taxon>Fungi</taxon>
        <taxon>Fungi incertae sedis</taxon>
        <taxon>Zoopagomycota</taxon>
        <taxon>Entomophthoromycotina</taxon>
        <taxon>Entomophthoromycetes</taxon>
        <taxon>Entomophthorales</taxon>
        <taxon>Entomophthoraceae</taxon>
        <taxon>Entomophthora</taxon>
    </lineage>
</organism>
<reference evidence="1" key="1">
    <citation type="submission" date="2022-04" db="EMBL/GenBank/DDBJ databases">
        <title>Genome of the entomopathogenic fungus Entomophthora muscae.</title>
        <authorList>
            <person name="Elya C."/>
            <person name="Lovett B.R."/>
            <person name="Lee E."/>
            <person name="Macias A.M."/>
            <person name="Hajek A.E."/>
            <person name="De Bivort B.L."/>
            <person name="Kasson M.T."/>
            <person name="De Fine Licht H.H."/>
            <person name="Stajich J.E."/>
        </authorList>
    </citation>
    <scope>NUCLEOTIDE SEQUENCE</scope>
    <source>
        <strain evidence="1">Berkeley</strain>
    </source>
</reference>
<evidence type="ECO:0000313" key="1">
    <source>
        <dbReference type="EMBL" id="KAJ9054666.1"/>
    </source>
</evidence>
<evidence type="ECO:0000313" key="2">
    <source>
        <dbReference type="Proteomes" id="UP001165960"/>
    </source>
</evidence>
<keyword evidence="2" id="KW-1185">Reference proteome</keyword>
<dbReference type="EMBL" id="QTSX02006430">
    <property type="protein sequence ID" value="KAJ9054666.1"/>
    <property type="molecule type" value="Genomic_DNA"/>
</dbReference>